<proteinExistence type="predicted"/>
<organism evidence="1">
    <name type="scientific">hydrocarbon metagenome</name>
    <dbReference type="NCBI Taxonomy" id="938273"/>
    <lineage>
        <taxon>unclassified sequences</taxon>
        <taxon>metagenomes</taxon>
        <taxon>ecological metagenomes</taxon>
    </lineage>
</organism>
<comment type="caution">
    <text evidence="1">The sequence shown here is derived from an EMBL/GenBank/DDBJ whole genome shotgun (WGS) entry which is preliminary data.</text>
</comment>
<reference evidence="1" key="1">
    <citation type="journal article" date="2015" name="Proc. Natl. Acad. Sci. U.S.A.">
        <title>Networks of energetic and metabolic interactions define dynamics in microbial communities.</title>
        <authorList>
            <person name="Embree M."/>
            <person name="Liu J.K."/>
            <person name="Al-Bassam M.M."/>
            <person name="Zengler K."/>
        </authorList>
    </citation>
    <scope>NUCLEOTIDE SEQUENCE</scope>
</reference>
<protein>
    <submittedName>
        <fullName evidence="1">Uncharacterized protein</fullName>
    </submittedName>
</protein>
<gene>
    <name evidence="1" type="ORF">ASZ90_010882</name>
</gene>
<name>A0A0W8FER8_9ZZZZ</name>
<dbReference type="EMBL" id="LNQE01001295">
    <property type="protein sequence ID" value="KUG19401.1"/>
    <property type="molecule type" value="Genomic_DNA"/>
</dbReference>
<accession>A0A0W8FER8</accession>
<dbReference type="AlphaFoldDB" id="A0A0W8FER8"/>
<sequence length="92" mass="10243">MAMIRSPGSLISRSLPGVLQDEGYRGIRYLHLPLFLQVTLTPVSHRPSFACLIFNLRQAARYPDPCRSGQPRAAVIIRKAVQSPRTADAALW</sequence>
<evidence type="ECO:0000313" key="1">
    <source>
        <dbReference type="EMBL" id="KUG19401.1"/>
    </source>
</evidence>